<dbReference type="Pfam" id="PF03652">
    <property type="entry name" value="RuvX"/>
    <property type="match status" value="1"/>
</dbReference>
<evidence type="ECO:0000313" key="7">
    <source>
        <dbReference type="EMBL" id="PIP17016.1"/>
    </source>
</evidence>
<comment type="subcellular location">
    <subcellularLocation>
        <location evidence="5">Cytoplasm</location>
    </subcellularLocation>
</comment>
<dbReference type="InterPro" id="IPR005227">
    <property type="entry name" value="YqgF"/>
</dbReference>
<evidence type="ECO:0000256" key="3">
    <source>
        <dbReference type="ARBA" id="ARBA00022722"/>
    </source>
</evidence>
<dbReference type="Gene3D" id="3.30.420.140">
    <property type="entry name" value="YqgF/RNase H-like domain"/>
    <property type="match status" value="1"/>
</dbReference>
<dbReference type="AlphaFoldDB" id="A0A2G9YCQ9"/>
<evidence type="ECO:0000313" key="8">
    <source>
        <dbReference type="Proteomes" id="UP000231480"/>
    </source>
</evidence>
<evidence type="ECO:0000256" key="1">
    <source>
        <dbReference type="ARBA" id="ARBA00022490"/>
    </source>
</evidence>
<dbReference type="GO" id="GO:0016788">
    <property type="term" value="F:hydrolase activity, acting on ester bonds"/>
    <property type="evidence" value="ECO:0007669"/>
    <property type="project" value="UniProtKB-UniRule"/>
</dbReference>
<evidence type="ECO:0000259" key="6">
    <source>
        <dbReference type="SMART" id="SM00732"/>
    </source>
</evidence>
<dbReference type="NCBIfam" id="TIGR00250">
    <property type="entry name" value="RNAse_H_YqgF"/>
    <property type="match status" value="1"/>
</dbReference>
<dbReference type="SUPFAM" id="SSF53098">
    <property type="entry name" value="Ribonuclease H-like"/>
    <property type="match status" value="1"/>
</dbReference>
<keyword evidence="1 5" id="KW-0963">Cytoplasm</keyword>
<dbReference type="GO" id="GO:0005829">
    <property type="term" value="C:cytosol"/>
    <property type="evidence" value="ECO:0007669"/>
    <property type="project" value="TreeGrafter"/>
</dbReference>
<dbReference type="PANTHER" id="PTHR33317">
    <property type="entry name" value="POLYNUCLEOTIDYL TRANSFERASE, RIBONUCLEASE H-LIKE SUPERFAMILY PROTEIN"/>
    <property type="match status" value="1"/>
</dbReference>
<dbReference type="InterPro" id="IPR037027">
    <property type="entry name" value="YqgF/RNaseH-like_dom_sf"/>
</dbReference>
<dbReference type="InterPro" id="IPR006641">
    <property type="entry name" value="YqgF/RNaseH-like_dom"/>
</dbReference>
<evidence type="ECO:0000256" key="5">
    <source>
        <dbReference type="HAMAP-Rule" id="MF_00651"/>
    </source>
</evidence>
<gene>
    <name evidence="7" type="ORF">COX44_02270</name>
</gene>
<keyword evidence="3 5" id="KW-0540">Nuclease</keyword>
<dbReference type="EMBL" id="PCRH01000049">
    <property type="protein sequence ID" value="PIP17016.1"/>
    <property type="molecule type" value="Genomic_DNA"/>
</dbReference>
<dbReference type="Proteomes" id="UP000231480">
    <property type="component" value="Unassembled WGS sequence"/>
</dbReference>
<name>A0A2G9YCQ9_9BACT</name>
<dbReference type="InterPro" id="IPR012337">
    <property type="entry name" value="RNaseH-like_sf"/>
</dbReference>
<accession>A0A2G9YCQ9</accession>
<proteinExistence type="inferred from homology"/>
<comment type="caution">
    <text evidence="7">The sequence shown here is derived from an EMBL/GenBank/DDBJ whole genome shotgun (WGS) entry which is preliminary data.</text>
</comment>
<organism evidence="7 8">
    <name type="scientific">Candidatus Portnoybacteria bacterium CG23_combo_of_CG06-09_8_20_14_all_37_13</name>
    <dbReference type="NCBI Taxonomy" id="1974819"/>
    <lineage>
        <taxon>Bacteria</taxon>
        <taxon>Candidatus Portnoyibacteriota</taxon>
    </lineage>
</organism>
<dbReference type="PANTHER" id="PTHR33317:SF4">
    <property type="entry name" value="POLYNUCLEOTIDYL TRANSFERASE, RIBONUCLEASE H-LIKE SUPERFAMILY PROTEIN"/>
    <property type="match status" value="1"/>
</dbReference>
<keyword evidence="4 5" id="KW-0378">Hydrolase</keyword>
<dbReference type="GO" id="GO:0000967">
    <property type="term" value="P:rRNA 5'-end processing"/>
    <property type="evidence" value="ECO:0007669"/>
    <property type="project" value="UniProtKB-UniRule"/>
</dbReference>
<dbReference type="CDD" id="cd16964">
    <property type="entry name" value="YqgF"/>
    <property type="match status" value="1"/>
</dbReference>
<protein>
    <recommendedName>
        <fullName evidence="5">Putative pre-16S rRNA nuclease</fullName>
        <ecNumber evidence="5">3.1.-.-</ecNumber>
    </recommendedName>
</protein>
<keyword evidence="2 5" id="KW-0690">Ribosome biogenesis</keyword>
<dbReference type="GO" id="GO:0004518">
    <property type="term" value="F:nuclease activity"/>
    <property type="evidence" value="ECO:0007669"/>
    <property type="project" value="UniProtKB-KW"/>
</dbReference>
<reference evidence="7 8" key="1">
    <citation type="submission" date="2017-09" db="EMBL/GenBank/DDBJ databases">
        <title>Depth-based differentiation of microbial function through sediment-hosted aquifers and enrichment of novel symbionts in the deep terrestrial subsurface.</title>
        <authorList>
            <person name="Probst A.J."/>
            <person name="Ladd B."/>
            <person name="Jarett J.K."/>
            <person name="Geller-Mcgrath D.E."/>
            <person name="Sieber C.M."/>
            <person name="Emerson J.B."/>
            <person name="Anantharaman K."/>
            <person name="Thomas B.C."/>
            <person name="Malmstrom R."/>
            <person name="Stieglmeier M."/>
            <person name="Klingl A."/>
            <person name="Woyke T."/>
            <person name="Ryan C.M."/>
            <person name="Banfield J.F."/>
        </authorList>
    </citation>
    <scope>NUCLEOTIDE SEQUENCE [LARGE SCALE GENOMIC DNA]</scope>
    <source>
        <strain evidence="7">CG23_combo_of_CG06-09_8_20_14_all_37_13</strain>
    </source>
</reference>
<dbReference type="HAMAP" id="MF_00651">
    <property type="entry name" value="Nuclease_YqgF"/>
    <property type="match status" value="1"/>
</dbReference>
<feature type="domain" description="YqgF/RNase H-like" evidence="6">
    <location>
        <begin position="1"/>
        <end position="96"/>
    </location>
</feature>
<evidence type="ECO:0000256" key="4">
    <source>
        <dbReference type="ARBA" id="ARBA00022801"/>
    </source>
</evidence>
<evidence type="ECO:0000256" key="2">
    <source>
        <dbReference type="ARBA" id="ARBA00022517"/>
    </source>
</evidence>
<comment type="similarity">
    <text evidence="5">Belongs to the YqgF HJR family.</text>
</comment>
<comment type="function">
    <text evidence="5">Could be a nuclease involved in processing of the 5'-end of pre-16S rRNA.</text>
</comment>
<dbReference type="EC" id="3.1.-.-" evidence="5"/>
<sequence length="115" mass="12965">MKYLGIDYGEKHIGLAIGNDALKIATPFGIVHHNVGAGHVLPKIQKIIQEQKIDKIIIGLPKGFRGETEQTRKTRDFAKNFDNFEFADERFTSKIAQNHASAATIILQDYLDMLR</sequence>
<dbReference type="SMART" id="SM00732">
    <property type="entry name" value="YqgFc"/>
    <property type="match status" value="1"/>
</dbReference>